<gene>
    <name evidence="1" type="ORF">Atai01_05030</name>
</gene>
<name>A0A9W6QUM8_9PSEU</name>
<reference evidence="1" key="1">
    <citation type="submission" date="2023-03" db="EMBL/GenBank/DDBJ databases">
        <title>Amycolatopsis taiwanensis NBRC 103393.</title>
        <authorList>
            <person name="Ichikawa N."/>
            <person name="Sato H."/>
            <person name="Tonouchi N."/>
        </authorList>
    </citation>
    <scope>NUCLEOTIDE SEQUENCE</scope>
    <source>
        <strain evidence="1">NBRC 103393</strain>
    </source>
</reference>
<keyword evidence="2" id="KW-1185">Reference proteome</keyword>
<accession>A0A9W6QUM8</accession>
<proteinExistence type="predicted"/>
<protein>
    <submittedName>
        <fullName evidence="1">Uncharacterized protein</fullName>
    </submittedName>
</protein>
<evidence type="ECO:0000313" key="1">
    <source>
        <dbReference type="EMBL" id="GLY63884.1"/>
    </source>
</evidence>
<organism evidence="1 2">
    <name type="scientific">Amycolatopsis taiwanensis</name>
    <dbReference type="NCBI Taxonomy" id="342230"/>
    <lineage>
        <taxon>Bacteria</taxon>
        <taxon>Bacillati</taxon>
        <taxon>Actinomycetota</taxon>
        <taxon>Actinomycetes</taxon>
        <taxon>Pseudonocardiales</taxon>
        <taxon>Pseudonocardiaceae</taxon>
        <taxon>Amycolatopsis</taxon>
    </lineage>
</organism>
<dbReference type="Proteomes" id="UP001165136">
    <property type="component" value="Unassembled WGS sequence"/>
</dbReference>
<dbReference type="AlphaFoldDB" id="A0A9W6QUM8"/>
<dbReference type="EMBL" id="BSTI01000001">
    <property type="protein sequence ID" value="GLY63884.1"/>
    <property type="molecule type" value="Genomic_DNA"/>
</dbReference>
<comment type="caution">
    <text evidence="1">The sequence shown here is derived from an EMBL/GenBank/DDBJ whole genome shotgun (WGS) entry which is preliminary data.</text>
</comment>
<evidence type="ECO:0000313" key="2">
    <source>
        <dbReference type="Proteomes" id="UP001165136"/>
    </source>
</evidence>
<sequence length="94" mass="10453">MKGQFAAQPLSERLGLISLDREIVDLETLIFNPADHHHFDIFGVLGAVGVGKSENPRQFLDGPLGLIHIYRCPAVLRGDGLDFLTPQRFARDEL</sequence>